<comment type="caution">
    <text evidence="1">The sequence shown here is derived from an EMBL/GenBank/DDBJ whole genome shotgun (WGS) entry which is preliminary data.</text>
</comment>
<dbReference type="AlphaFoldDB" id="A0A0F9MFJ5"/>
<sequence>MSVRVYDPKSIIISVGTFVVEGFADGTFVTVERNEDSFSVQVGSDGEAARSKSNNRSGRITIQILQSSPSNDLLSALHALDENSPSGDGIVPSIVKDLNGTSLYTAQHSWIVKGPSAEHGREATAREWVIETDDLTAAYGGANLPP</sequence>
<dbReference type="InterPro" id="IPR021695">
    <property type="entry name" value="Phage_KPP10_Orf10"/>
</dbReference>
<reference evidence="1" key="1">
    <citation type="journal article" date="2015" name="Nature">
        <title>Complex archaea that bridge the gap between prokaryotes and eukaryotes.</title>
        <authorList>
            <person name="Spang A."/>
            <person name="Saw J.H."/>
            <person name="Jorgensen S.L."/>
            <person name="Zaremba-Niedzwiedzka K."/>
            <person name="Martijn J."/>
            <person name="Lind A.E."/>
            <person name="van Eijk R."/>
            <person name="Schleper C."/>
            <person name="Guy L."/>
            <person name="Ettema T.J."/>
        </authorList>
    </citation>
    <scope>NUCLEOTIDE SEQUENCE</scope>
</reference>
<gene>
    <name evidence="1" type="ORF">LCGC14_1095070</name>
</gene>
<dbReference type="EMBL" id="LAZR01004889">
    <property type="protein sequence ID" value="KKN04674.1"/>
    <property type="molecule type" value="Genomic_DNA"/>
</dbReference>
<protein>
    <recommendedName>
        <fullName evidence="2">DUF3277 domain-containing protein</fullName>
    </recommendedName>
</protein>
<evidence type="ECO:0000313" key="1">
    <source>
        <dbReference type="EMBL" id="KKN04674.1"/>
    </source>
</evidence>
<organism evidence="1">
    <name type="scientific">marine sediment metagenome</name>
    <dbReference type="NCBI Taxonomy" id="412755"/>
    <lineage>
        <taxon>unclassified sequences</taxon>
        <taxon>metagenomes</taxon>
        <taxon>ecological metagenomes</taxon>
    </lineage>
</organism>
<accession>A0A0F9MFJ5</accession>
<proteinExistence type="predicted"/>
<evidence type="ECO:0008006" key="2">
    <source>
        <dbReference type="Google" id="ProtNLM"/>
    </source>
</evidence>
<dbReference type="NCBIfam" id="NF047581">
    <property type="entry name" value="gp105_phage_fam"/>
    <property type="match status" value="1"/>
</dbReference>
<name>A0A0F9MFJ5_9ZZZZ</name>
<dbReference type="Pfam" id="PF11681">
    <property type="entry name" value="Phage_Tube_PhiTE"/>
    <property type="match status" value="1"/>
</dbReference>